<accession>A0ABQ9K9N3</accession>
<sequence>KSDPNWIKAMPLELEALEANQTWELVPYPSHKKPIASKWVFRIKHKSDGSIDRYQARLVAKGFNQLEGIDYTDSFSPVAKLVTVRLFLAISTASNWAIHQLDINNAYLHGFIDEELYMLPPLGYTKAHSGQVCKLKKSLYGLKQARQ</sequence>
<organism evidence="2 3">
    <name type="scientific">Hevea brasiliensis</name>
    <name type="common">Para rubber tree</name>
    <name type="synonym">Siphonia brasiliensis</name>
    <dbReference type="NCBI Taxonomy" id="3981"/>
    <lineage>
        <taxon>Eukaryota</taxon>
        <taxon>Viridiplantae</taxon>
        <taxon>Streptophyta</taxon>
        <taxon>Embryophyta</taxon>
        <taxon>Tracheophyta</taxon>
        <taxon>Spermatophyta</taxon>
        <taxon>Magnoliopsida</taxon>
        <taxon>eudicotyledons</taxon>
        <taxon>Gunneridae</taxon>
        <taxon>Pentapetalae</taxon>
        <taxon>rosids</taxon>
        <taxon>fabids</taxon>
        <taxon>Malpighiales</taxon>
        <taxon>Euphorbiaceae</taxon>
        <taxon>Crotonoideae</taxon>
        <taxon>Micrandreae</taxon>
        <taxon>Hevea</taxon>
    </lineage>
</organism>
<keyword evidence="3" id="KW-1185">Reference proteome</keyword>
<dbReference type="Pfam" id="PF07727">
    <property type="entry name" value="RVT_2"/>
    <property type="match status" value="1"/>
</dbReference>
<feature type="non-terminal residue" evidence="2">
    <location>
        <position position="1"/>
    </location>
</feature>
<dbReference type="EMBL" id="JARPOI010000379">
    <property type="protein sequence ID" value="KAJ9128816.1"/>
    <property type="molecule type" value="Genomic_DNA"/>
</dbReference>
<dbReference type="SUPFAM" id="SSF56672">
    <property type="entry name" value="DNA/RNA polymerases"/>
    <property type="match status" value="1"/>
</dbReference>
<dbReference type="Proteomes" id="UP001174677">
    <property type="component" value="Unassembled WGS sequence"/>
</dbReference>
<protein>
    <recommendedName>
        <fullName evidence="1">Reverse transcriptase Ty1/copia-type domain-containing protein</fullName>
    </recommendedName>
</protein>
<reference evidence="2 3" key="1">
    <citation type="journal article" date="2023" name="Plant Biotechnol. J.">
        <title>Chromosome-level wild Hevea brasiliensis genome provides new tools for genomic-assisted breeding and valuable loci to elevate rubber yield.</title>
        <authorList>
            <person name="Cheng H."/>
            <person name="Song X."/>
            <person name="Hu Y."/>
            <person name="Wu T."/>
            <person name="Yang Q."/>
            <person name="An Z."/>
            <person name="Feng S."/>
            <person name="Deng Z."/>
            <person name="Wu W."/>
            <person name="Zeng X."/>
            <person name="Tu M."/>
            <person name="Wang X."/>
            <person name="Huang H."/>
        </authorList>
    </citation>
    <scope>NUCLEOTIDE SEQUENCE [LARGE SCALE GENOMIC DNA]</scope>
    <source>
        <strain evidence="2">MT/VB/25A 57/8</strain>
    </source>
</reference>
<gene>
    <name evidence="2" type="ORF">P3X46_034448</name>
</gene>
<evidence type="ECO:0000259" key="1">
    <source>
        <dbReference type="Pfam" id="PF07727"/>
    </source>
</evidence>
<feature type="domain" description="Reverse transcriptase Ty1/copia-type" evidence="1">
    <location>
        <begin position="20"/>
        <end position="145"/>
    </location>
</feature>
<name>A0ABQ9K9N3_HEVBR</name>
<comment type="caution">
    <text evidence="2">The sequence shown here is derived from an EMBL/GenBank/DDBJ whole genome shotgun (WGS) entry which is preliminary data.</text>
</comment>
<dbReference type="InterPro" id="IPR043502">
    <property type="entry name" value="DNA/RNA_pol_sf"/>
</dbReference>
<dbReference type="InterPro" id="IPR013103">
    <property type="entry name" value="RVT_2"/>
</dbReference>
<proteinExistence type="predicted"/>
<evidence type="ECO:0000313" key="3">
    <source>
        <dbReference type="Proteomes" id="UP001174677"/>
    </source>
</evidence>
<evidence type="ECO:0000313" key="2">
    <source>
        <dbReference type="EMBL" id="KAJ9128816.1"/>
    </source>
</evidence>